<feature type="transmembrane region" description="Helical" evidence="2">
    <location>
        <begin position="221"/>
        <end position="242"/>
    </location>
</feature>
<keyword evidence="2" id="KW-0812">Transmembrane</keyword>
<feature type="compositionally biased region" description="Polar residues" evidence="1">
    <location>
        <begin position="355"/>
        <end position="373"/>
    </location>
</feature>
<evidence type="ECO:0000313" key="3">
    <source>
        <dbReference type="EMBL" id="SFT81364.1"/>
    </source>
</evidence>
<feature type="compositionally biased region" description="Low complexity" evidence="1">
    <location>
        <begin position="374"/>
        <end position="393"/>
    </location>
</feature>
<keyword evidence="4" id="KW-1185">Reference proteome</keyword>
<organism evidence="3 4">
    <name type="scientific">Actinopolyspora righensis</name>
    <dbReference type="NCBI Taxonomy" id="995060"/>
    <lineage>
        <taxon>Bacteria</taxon>
        <taxon>Bacillati</taxon>
        <taxon>Actinomycetota</taxon>
        <taxon>Actinomycetes</taxon>
        <taxon>Actinopolysporales</taxon>
        <taxon>Actinopolysporaceae</taxon>
        <taxon>Actinopolyspora</taxon>
        <taxon>Actinopolyspora alba group</taxon>
    </lineage>
</organism>
<evidence type="ECO:0000313" key="4">
    <source>
        <dbReference type="Proteomes" id="UP000199165"/>
    </source>
</evidence>
<sequence length="433" mass="44624">MAERRGSGSDDDGRDSAEPGRQDDRFSAEEETESGSDSSGDDSGTSVESRSDEHPSNDQDVGVPDEPEHPVDTGNTDAEIVDFPRGGQRSVPESDDVTFSDDTLLSEDMLLSERELASEEDIALADELTGADAGADVGEDAEPVDLARLRDDDELLDMLGQSGGHSGSADAETDVEDLLLAWRRDVDATPIGELVDVERAAAAVAAGRPGRRSRVPRLRHLVPVASAAAVLMIGFTGVGLAARDAAPGDALWGVTQVLYSDRAASAAAASRAQTQLDMASQAWQNGREEAADTALHRAEEQLSTIDPGERRSDLRAAHASLSAKFDRPPDSSAGSSTTGSGSEQPGSSAPDESGSEQPGGSATDSPGTSGDSNPPSSETTPSPTDGSEPSTTSDQERPPSPSETDPSETGSSSSGDDTVSGSGSGQARDSQSD</sequence>
<evidence type="ECO:0000256" key="1">
    <source>
        <dbReference type="SAM" id="MobiDB-lite"/>
    </source>
</evidence>
<dbReference type="EMBL" id="FPAT01000009">
    <property type="protein sequence ID" value="SFT81364.1"/>
    <property type="molecule type" value="Genomic_DNA"/>
</dbReference>
<evidence type="ECO:0008006" key="5">
    <source>
        <dbReference type="Google" id="ProtNLM"/>
    </source>
</evidence>
<accession>A0A1I7B2N5</accession>
<name>A0A1I7B2N5_9ACTN</name>
<dbReference type="RefSeq" id="WP_092979470.1">
    <property type="nucleotide sequence ID" value="NZ_FPAT01000009.1"/>
</dbReference>
<protein>
    <recommendedName>
        <fullName evidence="5">Anti-sigma-D factor RsdA to sigma factor binding region</fullName>
    </recommendedName>
</protein>
<dbReference type="AlphaFoldDB" id="A0A1I7B2N5"/>
<feature type="compositionally biased region" description="Low complexity" evidence="1">
    <location>
        <begin position="35"/>
        <end position="48"/>
    </location>
</feature>
<evidence type="ECO:0000256" key="2">
    <source>
        <dbReference type="SAM" id="Phobius"/>
    </source>
</evidence>
<keyword evidence="2" id="KW-0472">Membrane</keyword>
<keyword evidence="2" id="KW-1133">Transmembrane helix</keyword>
<feature type="compositionally biased region" description="Basic and acidic residues" evidence="1">
    <location>
        <begin position="14"/>
        <end position="28"/>
    </location>
</feature>
<gene>
    <name evidence="3" type="ORF">SAMN04487904_10942</name>
</gene>
<dbReference type="STRING" id="995060.SAMN04487904_10942"/>
<feature type="region of interest" description="Disordered" evidence="1">
    <location>
        <begin position="1"/>
        <end position="102"/>
    </location>
</feature>
<reference evidence="4" key="1">
    <citation type="submission" date="2016-10" db="EMBL/GenBank/DDBJ databases">
        <authorList>
            <person name="Varghese N."/>
            <person name="Submissions S."/>
        </authorList>
    </citation>
    <scope>NUCLEOTIDE SEQUENCE [LARGE SCALE GENOMIC DNA]</scope>
    <source>
        <strain evidence="4">DSM 45501</strain>
    </source>
</reference>
<dbReference type="Proteomes" id="UP000199165">
    <property type="component" value="Unassembled WGS sequence"/>
</dbReference>
<feature type="compositionally biased region" description="Low complexity" evidence="1">
    <location>
        <begin position="331"/>
        <end position="348"/>
    </location>
</feature>
<feature type="region of interest" description="Disordered" evidence="1">
    <location>
        <begin position="321"/>
        <end position="433"/>
    </location>
</feature>
<feature type="compositionally biased region" description="Low complexity" evidence="1">
    <location>
        <begin position="402"/>
        <end position="421"/>
    </location>
</feature>
<proteinExistence type="predicted"/>